<dbReference type="Proteomes" id="UP001060336">
    <property type="component" value="Chromosome"/>
</dbReference>
<dbReference type="EMBL" id="CP102480">
    <property type="protein sequence ID" value="UUX50593.1"/>
    <property type="molecule type" value="Genomic_DNA"/>
</dbReference>
<evidence type="ECO:0000313" key="3">
    <source>
        <dbReference type="Proteomes" id="UP001060336"/>
    </source>
</evidence>
<evidence type="ECO:0000313" key="2">
    <source>
        <dbReference type="EMBL" id="UUX50593.1"/>
    </source>
</evidence>
<dbReference type="AlphaFoldDB" id="A0A9J7AVV9"/>
<keyword evidence="1" id="KW-0812">Transmembrane</keyword>
<gene>
    <name evidence="2" type="ORF">NUH88_02615</name>
</gene>
<keyword evidence="1" id="KW-0472">Membrane</keyword>
<dbReference type="KEGG" id="naci:NUH88_02615"/>
<keyword evidence="3" id="KW-1185">Reference proteome</keyword>
<protein>
    <submittedName>
        <fullName evidence="2">Uncharacterized protein</fullName>
    </submittedName>
</protein>
<feature type="transmembrane region" description="Helical" evidence="1">
    <location>
        <begin position="25"/>
        <end position="42"/>
    </location>
</feature>
<keyword evidence="1" id="KW-1133">Transmembrane helix</keyword>
<name>A0A9J7AVV9_9PROT</name>
<sequence length="109" mass="12108">MSGEKETGPGTGTEERKPFILEKPLWRGVFNGAVLCLLMLGAQSQGWLGPNTEIAGEDVYRAVVYGVVFGAVMYVYSLWREKRQQKARNAAAEAAKERVEADLEKRDES</sequence>
<accession>A0A9J7AVV9</accession>
<reference evidence="2" key="1">
    <citation type="submission" date="2022-08" db="EMBL/GenBank/DDBJ databases">
        <title>Nisaea acidiphila sp. nov., isolated from a marine algal debris and emended description of the genus Nisaea Urios et al. 2008.</title>
        <authorList>
            <person name="Kwon K."/>
        </authorList>
    </citation>
    <scope>NUCLEOTIDE SEQUENCE</scope>
    <source>
        <strain evidence="2">MEBiC11861</strain>
    </source>
</reference>
<organism evidence="2 3">
    <name type="scientific">Nisaea acidiphila</name>
    <dbReference type="NCBI Taxonomy" id="1862145"/>
    <lineage>
        <taxon>Bacteria</taxon>
        <taxon>Pseudomonadati</taxon>
        <taxon>Pseudomonadota</taxon>
        <taxon>Alphaproteobacteria</taxon>
        <taxon>Rhodospirillales</taxon>
        <taxon>Thalassobaculaceae</taxon>
        <taxon>Nisaea</taxon>
    </lineage>
</organism>
<proteinExistence type="predicted"/>
<evidence type="ECO:0000256" key="1">
    <source>
        <dbReference type="SAM" id="Phobius"/>
    </source>
</evidence>
<feature type="transmembrane region" description="Helical" evidence="1">
    <location>
        <begin position="62"/>
        <end position="79"/>
    </location>
</feature>
<dbReference type="RefSeq" id="WP_257769784.1">
    <property type="nucleotide sequence ID" value="NZ_CP102480.1"/>
</dbReference>